<feature type="repeat" description="RCC1" evidence="3">
    <location>
        <begin position="68"/>
        <end position="118"/>
    </location>
</feature>
<keyword evidence="1" id="KW-0344">Guanine-nucleotide releasing factor</keyword>
<dbReference type="SUPFAM" id="SSF50985">
    <property type="entry name" value="RCC1/BLIP-II"/>
    <property type="match status" value="1"/>
</dbReference>
<dbReference type="PANTHER" id="PTHR45982">
    <property type="entry name" value="REGULATOR OF CHROMOSOME CONDENSATION"/>
    <property type="match status" value="1"/>
</dbReference>
<feature type="repeat" description="RCC1" evidence="3">
    <location>
        <begin position="119"/>
        <end position="170"/>
    </location>
</feature>
<dbReference type="Gene3D" id="2.130.10.30">
    <property type="entry name" value="Regulator of chromosome condensation 1/beta-lactamase-inhibitor protein II"/>
    <property type="match status" value="1"/>
</dbReference>
<organism evidence="6">
    <name type="scientific">Lepeophtheirus salmonis</name>
    <name type="common">Salmon louse</name>
    <name type="synonym">Caligus salmonis</name>
    <dbReference type="NCBI Taxonomy" id="72036"/>
    <lineage>
        <taxon>Eukaryota</taxon>
        <taxon>Metazoa</taxon>
        <taxon>Ecdysozoa</taxon>
        <taxon>Arthropoda</taxon>
        <taxon>Crustacea</taxon>
        <taxon>Multicrustacea</taxon>
        <taxon>Hexanauplia</taxon>
        <taxon>Copepoda</taxon>
        <taxon>Siphonostomatoida</taxon>
        <taxon>Caligidae</taxon>
        <taxon>Lepeophtheirus</taxon>
    </lineage>
</organism>
<dbReference type="InterPro" id="IPR051553">
    <property type="entry name" value="Ran_GTPase-activating"/>
</dbReference>
<feature type="repeat" description="RCC1" evidence="3">
    <location>
        <begin position="342"/>
        <end position="364"/>
    </location>
</feature>
<evidence type="ECO:0000313" key="6">
    <source>
        <dbReference type="EMBL" id="CDW18169.1"/>
    </source>
</evidence>
<feature type="repeat" description="RCC1" evidence="3">
    <location>
        <begin position="288"/>
        <end position="341"/>
    </location>
</feature>
<evidence type="ECO:0000259" key="5">
    <source>
        <dbReference type="Pfam" id="PF25390"/>
    </source>
</evidence>
<evidence type="ECO:0000256" key="2">
    <source>
        <dbReference type="ARBA" id="ARBA00022737"/>
    </source>
</evidence>
<dbReference type="AlphaFoldDB" id="A0A0K2SWN0"/>
<proteinExistence type="predicted"/>
<dbReference type="InterPro" id="IPR058923">
    <property type="entry name" value="RCC1-like_dom"/>
</dbReference>
<dbReference type="InterPro" id="IPR000408">
    <property type="entry name" value="Reg_chr_condens"/>
</dbReference>
<name>A0A0K2SWN0_LEPSM</name>
<sequence>MGRAPRAAATVVAEGKKSRKRPATNPALKENGLGNLTKRGRTVNTTKGLEGSTAPKKLKLEFRNSNGGVCLSVGQGDTGQLGLGEDVLERSKPGMVKNLTDVVEIVAGGMHSLCLSKSGVVYSFGCNDEGSLGRETLSEEDGAIPGKVDIPHKVVMISAGDSHSVCLTEEGKAFYWGTFRDSSGSFGLTPSGKMEKLPVPLAHHLQIKKISSGTDHVALLSTCGAVYTVGCAEQGQLGRVGERFSARGGRRGLTLLLQPDKIHSRKRKLAYKDVWAGSYNTFALTEDDDILVCGLNNYNQLGVKNVMEQTIFSLVKSDSFSDNKWRQIALGQHHTLALDHKGKVYALGRNDYGRLGLGKSSKDA</sequence>
<evidence type="ECO:0000256" key="1">
    <source>
        <dbReference type="ARBA" id="ARBA00022658"/>
    </source>
</evidence>
<dbReference type="PROSITE" id="PS00626">
    <property type="entry name" value="RCC1_2"/>
    <property type="match status" value="1"/>
</dbReference>
<reference evidence="6" key="1">
    <citation type="submission" date="2014-05" db="EMBL/GenBank/DDBJ databases">
        <authorList>
            <person name="Chronopoulou M."/>
        </authorList>
    </citation>
    <scope>NUCLEOTIDE SEQUENCE</scope>
    <source>
        <tissue evidence="6">Whole organism</tissue>
    </source>
</reference>
<dbReference type="PANTHER" id="PTHR45982:SF1">
    <property type="entry name" value="REGULATOR OF CHROMOSOME CONDENSATION"/>
    <property type="match status" value="1"/>
</dbReference>
<feature type="domain" description="RCC1-like" evidence="5">
    <location>
        <begin position="71"/>
        <end position="361"/>
    </location>
</feature>
<accession>A0A0K2SWN0</accession>
<dbReference type="PROSITE" id="PS50012">
    <property type="entry name" value="RCC1_3"/>
    <property type="match status" value="6"/>
</dbReference>
<dbReference type="EMBL" id="HACA01000808">
    <property type="protein sequence ID" value="CDW18169.1"/>
    <property type="molecule type" value="Transcribed_RNA"/>
</dbReference>
<feature type="region of interest" description="Disordered" evidence="4">
    <location>
        <begin position="1"/>
        <end position="51"/>
    </location>
</feature>
<dbReference type="GO" id="GO:0005085">
    <property type="term" value="F:guanyl-nucleotide exchange factor activity"/>
    <property type="evidence" value="ECO:0007669"/>
    <property type="project" value="TreeGrafter"/>
</dbReference>
<dbReference type="GO" id="GO:0005737">
    <property type="term" value="C:cytoplasm"/>
    <property type="evidence" value="ECO:0007669"/>
    <property type="project" value="TreeGrafter"/>
</dbReference>
<keyword evidence="2" id="KW-0677">Repeat</keyword>
<feature type="non-terminal residue" evidence="6">
    <location>
        <position position="364"/>
    </location>
</feature>
<dbReference type="InterPro" id="IPR009091">
    <property type="entry name" value="RCC1/BLIP-II"/>
</dbReference>
<evidence type="ECO:0000256" key="4">
    <source>
        <dbReference type="SAM" id="MobiDB-lite"/>
    </source>
</evidence>
<evidence type="ECO:0000256" key="3">
    <source>
        <dbReference type="PROSITE-ProRule" id="PRU00235"/>
    </source>
</evidence>
<feature type="repeat" description="RCC1" evidence="3">
    <location>
        <begin position="171"/>
        <end position="223"/>
    </location>
</feature>
<feature type="repeat" description="RCC1" evidence="3">
    <location>
        <begin position="224"/>
        <end position="287"/>
    </location>
</feature>
<protein>
    <recommendedName>
        <fullName evidence="5">RCC1-like domain-containing protein</fullName>
    </recommendedName>
</protein>
<dbReference type="Pfam" id="PF25390">
    <property type="entry name" value="WD40_RLD"/>
    <property type="match status" value="1"/>
</dbReference>
<dbReference type="OrthoDB" id="61110at2759"/>
<dbReference type="PRINTS" id="PR00633">
    <property type="entry name" value="RCCNDNSATION"/>
</dbReference>